<dbReference type="AlphaFoldDB" id="A0ABD5Z7E8"/>
<dbReference type="PANTHER" id="PTHR35848">
    <property type="entry name" value="OXALATE-BINDING PROTEIN"/>
    <property type="match status" value="1"/>
</dbReference>
<dbReference type="Pfam" id="PF07883">
    <property type="entry name" value="Cupin_2"/>
    <property type="match status" value="1"/>
</dbReference>
<comment type="caution">
    <text evidence="3">The sequence shown here is derived from an EMBL/GenBank/DDBJ whole genome shotgun (WGS) entry which is preliminary data.</text>
</comment>
<accession>A0ABD5Z7E8</accession>
<name>A0ABD5Z7E8_9EURY</name>
<keyword evidence="1" id="KW-0479">Metal-binding</keyword>
<dbReference type="RefSeq" id="WP_279527883.1">
    <property type="nucleotide sequence ID" value="NZ_CP122312.1"/>
</dbReference>
<dbReference type="InterPro" id="IPR014710">
    <property type="entry name" value="RmlC-like_jellyroll"/>
</dbReference>
<evidence type="ECO:0000259" key="2">
    <source>
        <dbReference type="Pfam" id="PF07883"/>
    </source>
</evidence>
<dbReference type="Proteomes" id="UP001596447">
    <property type="component" value="Unassembled WGS sequence"/>
</dbReference>
<gene>
    <name evidence="3" type="ORF">ACFQJ9_17205</name>
</gene>
<sequence length="155" mass="17083">MRTVRLADMDSRMGPASLILPLADALGTTDVALNYYELEEGESTSFGLHAHEDQEEIFYVESGTLTFRTADEPIRVTSGELIRFGPGEYQLARNEHPDRAAVLTIGAPKEAGETEILRECEECGKETPQELELTDDQDAIVARCEVCGAETGRFD</sequence>
<feature type="domain" description="Cupin type-2" evidence="2">
    <location>
        <begin position="36"/>
        <end position="105"/>
    </location>
</feature>
<evidence type="ECO:0000256" key="1">
    <source>
        <dbReference type="ARBA" id="ARBA00022723"/>
    </source>
</evidence>
<protein>
    <submittedName>
        <fullName evidence="3">Cupin domain-containing protein</fullName>
    </submittedName>
</protein>
<dbReference type="PANTHER" id="PTHR35848:SF9">
    <property type="entry name" value="SLL1358 PROTEIN"/>
    <property type="match status" value="1"/>
</dbReference>
<proteinExistence type="predicted"/>
<reference evidence="3 4" key="1">
    <citation type="journal article" date="2019" name="Int. J. Syst. Evol. Microbiol.">
        <title>The Global Catalogue of Microorganisms (GCM) 10K type strain sequencing project: providing services to taxonomists for standard genome sequencing and annotation.</title>
        <authorList>
            <consortium name="The Broad Institute Genomics Platform"/>
            <consortium name="The Broad Institute Genome Sequencing Center for Infectious Disease"/>
            <person name="Wu L."/>
            <person name="Ma J."/>
        </authorList>
    </citation>
    <scope>NUCLEOTIDE SEQUENCE [LARGE SCALE GENOMIC DNA]</scope>
    <source>
        <strain evidence="3 4">XZGYJ-43</strain>
    </source>
</reference>
<dbReference type="SUPFAM" id="SSF51182">
    <property type="entry name" value="RmlC-like cupins"/>
    <property type="match status" value="1"/>
</dbReference>
<evidence type="ECO:0000313" key="3">
    <source>
        <dbReference type="EMBL" id="MFC7201124.1"/>
    </source>
</evidence>
<dbReference type="GO" id="GO:0046872">
    <property type="term" value="F:metal ion binding"/>
    <property type="evidence" value="ECO:0007669"/>
    <property type="project" value="UniProtKB-KW"/>
</dbReference>
<organism evidence="3 4">
    <name type="scientific">Halospeciosus flavus</name>
    <dbReference type="NCBI Taxonomy" id="3032283"/>
    <lineage>
        <taxon>Archaea</taxon>
        <taxon>Methanobacteriati</taxon>
        <taxon>Methanobacteriota</taxon>
        <taxon>Stenosarchaea group</taxon>
        <taxon>Halobacteria</taxon>
        <taxon>Halobacteriales</taxon>
        <taxon>Halobacteriaceae</taxon>
        <taxon>Halospeciosus</taxon>
    </lineage>
</organism>
<evidence type="ECO:0000313" key="4">
    <source>
        <dbReference type="Proteomes" id="UP001596447"/>
    </source>
</evidence>
<dbReference type="InterPro" id="IPR011051">
    <property type="entry name" value="RmlC_Cupin_sf"/>
</dbReference>
<keyword evidence="4" id="KW-1185">Reference proteome</keyword>
<dbReference type="EMBL" id="JBHTAR010000011">
    <property type="protein sequence ID" value="MFC7201124.1"/>
    <property type="molecule type" value="Genomic_DNA"/>
</dbReference>
<dbReference type="Gene3D" id="2.60.120.10">
    <property type="entry name" value="Jelly Rolls"/>
    <property type="match status" value="1"/>
</dbReference>
<dbReference type="InterPro" id="IPR051610">
    <property type="entry name" value="GPI/OXD"/>
</dbReference>
<dbReference type="InterPro" id="IPR013096">
    <property type="entry name" value="Cupin_2"/>
</dbReference>